<name>A0A1W1V405_DESTI</name>
<evidence type="ECO:0000313" key="2">
    <source>
        <dbReference type="Proteomes" id="UP000192731"/>
    </source>
</evidence>
<dbReference type="RefSeq" id="WP_084052747.1">
    <property type="nucleotide sequence ID" value="NZ_FWWT01000014.1"/>
</dbReference>
<gene>
    <name evidence="1" type="ORF">SAMN00017405_1767</name>
</gene>
<keyword evidence="2" id="KW-1185">Reference proteome</keyword>
<sequence>MDEKDYGKSDWKGEIKDKEKLTQLVEEVTACNTPPTDFGSCISGSARIKIDPCKCVGVAEVNYDATENGKLLYVTIKATNLCPGRTLNVGVVVFDKGTPNIKAFKTVQFTPSICNPCSSATLGPICILVHDDNCRKVEYDINIIANYAGMCF</sequence>
<dbReference type="EMBL" id="FWWT01000014">
    <property type="protein sequence ID" value="SMB87784.1"/>
    <property type="molecule type" value="Genomic_DNA"/>
</dbReference>
<dbReference type="OrthoDB" id="1954331at2"/>
<proteinExistence type="predicted"/>
<reference evidence="1 2" key="1">
    <citation type="submission" date="2017-04" db="EMBL/GenBank/DDBJ databases">
        <authorList>
            <person name="Afonso C.L."/>
            <person name="Miller P.J."/>
            <person name="Scott M.A."/>
            <person name="Spackman E."/>
            <person name="Goraichik I."/>
            <person name="Dimitrov K.M."/>
            <person name="Suarez D.L."/>
            <person name="Swayne D.E."/>
        </authorList>
    </citation>
    <scope>NUCLEOTIDE SEQUENCE [LARGE SCALE GENOMIC DNA]</scope>
    <source>
        <strain evidence="1 2">DSM 11270</strain>
    </source>
</reference>
<organism evidence="1 2">
    <name type="scientific">Desulfonispora thiosulfatigenes DSM 11270</name>
    <dbReference type="NCBI Taxonomy" id="656914"/>
    <lineage>
        <taxon>Bacteria</taxon>
        <taxon>Bacillati</taxon>
        <taxon>Bacillota</taxon>
        <taxon>Clostridia</taxon>
        <taxon>Eubacteriales</taxon>
        <taxon>Peptococcaceae</taxon>
        <taxon>Desulfonispora</taxon>
    </lineage>
</organism>
<protein>
    <submittedName>
        <fullName evidence="1">Uncharacterized protein</fullName>
    </submittedName>
</protein>
<accession>A0A1W1V405</accession>
<dbReference type="STRING" id="656914.SAMN00017405_1767"/>
<evidence type="ECO:0000313" key="1">
    <source>
        <dbReference type="EMBL" id="SMB87784.1"/>
    </source>
</evidence>
<dbReference type="Proteomes" id="UP000192731">
    <property type="component" value="Unassembled WGS sequence"/>
</dbReference>
<dbReference type="AlphaFoldDB" id="A0A1W1V405"/>